<keyword evidence="4" id="KW-1185">Reference proteome</keyword>
<proteinExistence type="predicted"/>
<dbReference type="Proteomes" id="UP001602089">
    <property type="component" value="Unassembled WGS sequence"/>
</dbReference>
<dbReference type="InterPro" id="IPR041458">
    <property type="entry name" value="Rv3651-like_N"/>
</dbReference>
<dbReference type="Pfam" id="PF18007">
    <property type="entry name" value="Rv3651-like_N"/>
    <property type="match status" value="1"/>
</dbReference>
<comment type="caution">
    <text evidence="3">The sequence shown here is derived from an EMBL/GenBank/DDBJ whole genome shotgun (WGS) entry which is preliminary data.</text>
</comment>
<dbReference type="InterPro" id="IPR048578">
    <property type="entry name" value="Rv3651-like_C"/>
</dbReference>
<dbReference type="Pfam" id="PF21043">
    <property type="entry name" value="Rv3651-like_C"/>
    <property type="match status" value="1"/>
</dbReference>
<evidence type="ECO:0000259" key="1">
    <source>
        <dbReference type="Pfam" id="PF18007"/>
    </source>
</evidence>
<gene>
    <name evidence="3" type="ORF">ACFYY5_03890</name>
</gene>
<dbReference type="EMBL" id="JBIATK010000001">
    <property type="protein sequence ID" value="MFF4021964.1"/>
    <property type="molecule type" value="Genomic_DNA"/>
</dbReference>
<evidence type="ECO:0000313" key="4">
    <source>
        <dbReference type="Proteomes" id="UP001602089"/>
    </source>
</evidence>
<protein>
    <submittedName>
        <fullName evidence="3">GAF domain-containing protein</fullName>
    </submittedName>
</protein>
<dbReference type="RefSeq" id="WP_228816535.1">
    <property type="nucleotide sequence ID" value="NZ_JADLPS010000002.1"/>
</dbReference>
<accession>A0ABW6T727</accession>
<evidence type="ECO:0000259" key="2">
    <source>
        <dbReference type="Pfam" id="PF21043"/>
    </source>
</evidence>
<organism evidence="3 4">
    <name type="scientific">Nocardia elegans</name>
    <dbReference type="NCBI Taxonomy" id="300029"/>
    <lineage>
        <taxon>Bacteria</taxon>
        <taxon>Bacillati</taxon>
        <taxon>Actinomycetota</taxon>
        <taxon>Actinomycetes</taxon>
        <taxon>Mycobacteriales</taxon>
        <taxon>Nocardiaceae</taxon>
        <taxon>Nocardia</taxon>
    </lineage>
</organism>
<evidence type="ECO:0000313" key="3">
    <source>
        <dbReference type="EMBL" id="MFF4021964.1"/>
    </source>
</evidence>
<name>A0ABW6T727_9NOCA</name>
<sequence>MAATDGAPRIDQEGAKFVILGHWLLIETLDVPPTWSVLAVDTAPRRWKSLARTVPTRLMPILTAAAASGERVERQLPKSRHAWSGHRACAIALTGPDDRVHAVQLWVGPGEPPAPPPVATHLLDARTRRTEVRSAGLGPAFDRKRSVWIGAESFEHVERFDDALDLAAIVARATPGSRWCGEICVRTPDGLRTLMMATRNSAADPYLWRGILADVTDSVAPQPKSFEAATVETLVSRNPGMYLAVVDTERVRVIRWISAPVPGLDWSGGTDERTLPHPGDRERIIAARTAIRAGAPSWTLPNLRLADTTGGWITVDVEVSPLPHGPDGTGVPHFALARIDLREPATP</sequence>
<feature type="domain" description="Rv3651-like C-terminal" evidence="2">
    <location>
        <begin position="237"/>
        <end position="320"/>
    </location>
</feature>
<reference evidence="3 4" key="1">
    <citation type="submission" date="2024-10" db="EMBL/GenBank/DDBJ databases">
        <title>The Natural Products Discovery Center: Release of the First 8490 Sequenced Strains for Exploring Actinobacteria Biosynthetic Diversity.</title>
        <authorList>
            <person name="Kalkreuter E."/>
            <person name="Kautsar S.A."/>
            <person name="Yang D."/>
            <person name="Bader C.D."/>
            <person name="Teijaro C.N."/>
            <person name="Fluegel L."/>
            <person name="Davis C.M."/>
            <person name="Simpson J.R."/>
            <person name="Lauterbach L."/>
            <person name="Steele A.D."/>
            <person name="Gui C."/>
            <person name="Meng S."/>
            <person name="Li G."/>
            <person name="Viehrig K."/>
            <person name="Ye F."/>
            <person name="Su P."/>
            <person name="Kiefer A.F."/>
            <person name="Nichols A."/>
            <person name="Cepeda A.J."/>
            <person name="Yan W."/>
            <person name="Fan B."/>
            <person name="Jiang Y."/>
            <person name="Adhikari A."/>
            <person name="Zheng C.-J."/>
            <person name="Schuster L."/>
            <person name="Cowan T.M."/>
            <person name="Smanski M.J."/>
            <person name="Chevrette M.G."/>
            <person name="De Carvalho L.P.S."/>
            <person name="Shen B."/>
        </authorList>
    </citation>
    <scope>NUCLEOTIDE SEQUENCE [LARGE SCALE GENOMIC DNA]</scope>
    <source>
        <strain evidence="3 4">NPDC001867</strain>
    </source>
</reference>
<feature type="domain" description="Rv3651-like N-terminal" evidence="1">
    <location>
        <begin position="22"/>
        <end position="116"/>
    </location>
</feature>